<reference evidence="2 3" key="2">
    <citation type="submission" date="2018-03" db="EMBL/GenBank/DDBJ databases">
        <title>Draft genome of Pseudomonas putida strain KT-27.</title>
        <authorList>
            <person name="Yoshizawa S."/>
            <person name="Khan N.H."/>
            <person name="Nishimura M."/>
            <person name="Chiura H.X."/>
            <person name="Ogura Y."/>
            <person name="Hayashi T."/>
            <person name="Kogure K."/>
        </authorList>
    </citation>
    <scope>NUCLEOTIDE SEQUENCE [LARGE SCALE GENOMIC DNA]</scope>
    <source>
        <strain evidence="2 3">KT-27</strain>
    </source>
</reference>
<sequence length="124" mass="13388">MNILATMALRRALGRQNSVQSRVASKTPAQAGSEAPRPMLEPTVIAGPINRYMFLQGRNWAIEMVASLRAAPVELVVERLTGATAGRPGSYAAGIDSVIVELKNADATDQREDENLTRQAGRKE</sequence>
<reference evidence="2 3" key="1">
    <citation type="submission" date="2016-08" db="EMBL/GenBank/DDBJ databases">
        <authorList>
            <person name="Seilhamer J.J."/>
        </authorList>
    </citation>
    <scope>NUCLEOTIDE SEQUENCE [LARGE SCALE GENOMIC DNA]</scope>
    <source>
        <strain evidence="2 3">KT-27</strain>
    </source>
</reference>
<evidence type="ECO:0000313" key="3">
    <source>
        <dbReference type="Proteomes" id="UP000237194"/>
    </source>
</evidence>
<evidence type="ECO:0000256" key="1">
    <source>
        <dbReference type="SAM" id="MobiDB-lite"/>
    </source>
</evidence>
<feature type="compositionally biased region" description="Polar residues" evidence="1">
    <location>
        <begin position="18"/>
        <end position="30"/>
    </location>
</feature>
<name>A0A2S3WB89_PSEPU</name>
<protein>
    <submittedName>
        <fullName evidence="2">Uncharacterized protein</fullName>
    </submittedName>
</protein>
<feature type="region of interest" description="Disordered" evidence="1">
    <location>
        <begin position="18"/>
        <end position="40"/>
    </location>
</feature>
<dbReference type="EMBL" id="MIND01000018">
    <property type="protein sequence ID" value="POF88185.1"/>
    <property type="molecule type" value="Genomic_DNA"/>
</dbReference>
<organism evidence="2 3">
    <name type="scientific">Pseudomonas putida</name>
    <name type="common">Arthrobacter siderocapsulatus</name>
    <dbReference type="NCBI Taxonomy" id="303"/>
    <lineage>
        <taxon>Bacteria</taxon>
        <taxon>Pseudomonadati</taxon>
        <taxon>Pseudomonadota</taxon>
        <taxon>Gammaproteobacteria</taxon>
        <taxon>Pseudomonadales</taxon>
        <taxon>Pseudomonadaceae</taxon>
        <taxon>Pseudomonas</taxon>
    </lineage>
</organism>
<dbReference type="RefSeq" id="WP_103436390.1">
    <property type="nucleotide sequence ID" value="NZ_MIND01000018.1"/>
</dbReference>
<gene>
    <name evidence="2" type="ORF">BGP80_09465</name>
</gene>
<proteinExistence type="predicted"/>
<evidence type="ECO:0000313" key="2">
    <source>
        <dbReference type="EMBL" id="POF88185.1"/>
    </source>
</evidence>
<dbReference type="Proteomes" id="UP000237194">
    <property type="component" value="Unassembled WGS sequence"/>
</dbReference>
<comment type="caution">
    <text evidence="2">The sequence shown here is derived from an EMBL/GenBank/DDBJ whole genome shotgun (WGS) entry which is preliminary data.</text>
</comment>
<accession>A0A2S3WB89</accession>
<dbReference type="AlphaFoldDB" id="A0A2S3WB89"/>